<sequence>MDILNKLQEIFRDIFDDETIILTNETTQDDIGDWDSLAQINLIVAIRKEFKVEFSMEEVGNLKSVGEIVKKIEEKL</sequence>
<proteinExistence type="predicted"/>
<dbReference type="Gene3D" id="1.10.1200.10">
    <property type="entry name" value="ACP-like"/>
    <property type="match status" value="1"/>
</dbReference>
<evidence type="ECO:0000313" key="2">
    <source>
        <dbReference type="EMBL" id="EJU08375.1"/>
    </source>
</evidence>
<gene>
    <name evidence="2" type="ORF">B437_03621</name>
</gene>
<feature type="domain" description="Carrier" evidence="1">
    <location>
        <begin position="1"/>
        <end position="76"/>
    </location>
</feature>
<reference evidence="3" key="1">
    <citation type="journal article" date="2012" name="J. Bacteriol.">
        <title>Draft Genome Sequence of Fusobacterium nucleatum ChDC F128, Isolated from a Periodontitis Lesion.</title>
        <authorList>
            <person name="Park S.N."/>
            <person name="Kong S.W."/>
            <person name="Kim H.S."/>
            <person name="Park M.S."/>
            <person name="Lee J.W."/>
            <person name="Cho E."/>
            <person name="Lim Y.K."/>
            <person name="Choi M.H."/>
            <person name="Chang Y.H."/>
            <person name="Shin J.H."/>
            <person name="Park H.S."/>
            <person name="Choi S.H."/>
            <person name="Kook J.K."/>
        </authorList>
    </citation>
    <scope>NUCLEOTIDE SEQUENCE [LARGE SCALE GENOMIC DNA]</scope>
    <source>
        <strain evidence="3">ChDC F128</strain>
    </source>
</reference>
<dbReference type="PROSITE" id="PS50075">
    <property type="entry name" value="CARRIER"/>
    <property type="match status" value="1"/>
</dbReference>
<evidence type="ECO:0000259" key="1">
    <source>
        <dbReference type="PROSITE" id="PS50075"/>
    </source>
</evidence>
<keyword evidence="3" id="KW-1185">Reference proteome</keyword>
<protein>
    <submittedName>
        <fullName evidence="2">Acyl carrier protein</fullName>
    </submittedName>
</protein>
<dbReference type="SUPFAM" id="SSF47336">
    <property type="entry name" value="ACP-like"/>
    <property type="match status" value="1"/>
</dbReference>
<evidence type="ECO:0000313" key="3">
    <source>
        <dbReference type="Proteomes" id="UP000004829"/>
    </source>
</evidence>
<dbReference type="InterPro" id="IPR009081">
    <property type="entry name" value="PP-bd_ACP"/>
</dbReference>
<organism evidence="2 3">
    <name type="scientific">Fusobacterium hwasookii ChDC F128</name>
    <dbReference type="NCBI Taxonomy" id="1216362"/>
    <lineage>
        <taxon>Bacteria</taxon>
        <taxon>Fusobacteriati</taxon>
        <taxon>Fusobacteriota</taxon>
        <taxon>Fusobacteriia</taxon>
        <taxon>Fusobacteriales</taxon>
        <taxon>Fusobacteriaceae</taxon>
        <taxon>Fusobacterium</taxon>
    </lineage>
</organism>
<dbReference type="Proteomes" id="UP000004829">
    <property type="component" value="Unassembled WGS sequence"/>
</dbReference>
<name>A0ABN0H289_9FUSO</name>
<dbReference type="Pfam" id="PF00550">
    <property type="entry name" value="PP-binding"/>
    <property type="match status" value="1"/>
</dbReference>
<dbReference type="RefSeq" id="WP_005916253.1">
    <property type="nucleotide sequence ID" value="NZ_ALVD01000002.1"/>
</dbReference>
<comment type="caution">
    <text evidence="2">The sequence shown here is derived from an EMBL/GenBank/DDBJ whole genome shotgun (WGS) entry which is preliminary data.</text>
</comment>
<dbReference type="EMBL" id="ALVD01000002">
    <property type="protein sequence ID" value="EJU08375.1"/>
    <property type="molecule type" value="Genomic_DNA"/>
</dbReference>
<dbReference type="InterPro" id="IPR036736">
    <property type="entry name" value="ACP-like_sf"/>
</dbReference>
<accession>A0ABN0H289</accession>